<dbReference type="EMBL" id="CABDUW010014433">
    <property type="protein sequence ID" value="VTJ92177.1"/>
    <property type="molecule type" value="Genomic_DNA"/>
</dbReference>
<feature type="binding site" evidence="7">
    <location>
        <position position="323"/>
    </location>
    <ligand>
        <name>Zn(2+)</name>
        <dbReference type="ChEBI" id="CHEBI:29105"/>
        <note>catalytic</note>
    </ligand>
</feature>
<evidence type="ECO:0000256" key="5">
    <source>
        <dbReference type="ARBA" id="ARBA00023157"/>
    </source>
</evidence>
<evidence type="ECO:0000256" key="4">
    <source>
        <dbReference type="ARBA" id="ARBA00023136"/>
    </source>
</evidence>
<dbReference type="GO" id="GO:0009897">
    <property type="term" value="C:external side of plasma membrane"/>
    <property type="evidence" value="ECO:0007669"/>
    <property type="project" value="TreeGrafter"/>
</dbReference>
<keyword evidence="2 9" id="KW-0812">Transmembrane</keyword>
<dbReference type="GO" id="GO:0006508">
    <property type="term" value="P:proteolysis"/>
    <property type="evidence" value="ECO:0007669"/>
    <property type="project" value="InterPro"/>
</dbReference>
<evidence type="ECO:0000256" key="3">
    <source>
        <dbReference type="ARBA" id="ARBA00022989"/>
    </source>
</evidence>
<dbReference type="PANTHER" id="PTHR11905">
    <property type="entry name" value="ADAM A DISINTEGRIN AND METALLOPROTEASE DOMAIN"/>
    <property type="match status" value="1"/>
</dbReference>
<evidence type="ECO:0000256" key="2">
    <source>
        <dbReference type="ARBA" id="ARBA00022692"/>
    </source>
</evidence>
<evidence type="ECO:0000259" key="11">
    <source>
        <dbReference type="PROSITE" id="PS50215"/>
    </source>
</evidence>
<protein>
    <recommendedName>
        <fullName evidence="14">Peptidase M12B domain-containing protein</fullName>
    </recommendedName>
</protein>
<dbReference type="AlphaFoldDB" id="A0A5E4DD41"/>
<feature type="binding site" evidence="7">
    <location>
        <position position="317"/>
    </location>
    <ligand>
        <name>Zn(2+)</name>
        <dbReference type="ChEBI" id="CHEBI:29105"/>
        <note>catalytic</note>
    </ligand>
</feature>
<dbReference type="PROSITE" id="PS50214">
    <property type="entry name" value="DISINTEGRIN_2"/>
    <property type="match status" value="1"/>
</dbReference>
<dbReference type="Gene3D" id="4.10.70.10">
    <property type="entry name" value="Disintegrin domain"/>
    <property type="match status" value="1"/>
</dbReference>
<keyword evidence="3 9" id="KW-1133">Transmembrane helix</keyword>
<keyword evidence="13" id="KW-1185">Reference proteome</keyword>
<dbReference type="InterPro" id="IPR006586">
    <property type="entry name" value="ADAM_Cys-rich"/>
</dbReference>
<dbReference type="GO" id="GO:1990913">
    <property type="term" value="C:sperm head plasma membrane"/>
    <property type="evidence" value="ECO:0007669"/>
    <property type="project" value="TreeGrafter"/>
</dbReference>
<dbReference type="Pfam" id="PF01421">
    <property type="entry name" value="Reprolysin"/>
    <property type="match status" value="1"/>
</dbReference>
<comment type="subcellular location">
    <subcellularLocation>
        <location evidence="1">Membrane</location>
        <topology evidence="1">Single-pass membrane protein</topology>
    </subcellularLocation>
</comment>
<dbReference type="SUPFAM" id="SSF55486">
    <property type="entry name" value="Metalloproteases ('zincins'), catalytic domain"/>
    <property type="match status" value="1"/>
</dbReference>
<feature type="compositionally biased region" description="Low complexity" evidence="8">
    <location>
        <begin position="665"/>
        <end position="682"/>
    </location>
</feature>
<comment type="caution">
    <text evidence="7">Lacks conserved residue(s) required for the propagation of feature annotation.</text>
</comment>
<keyword evidence="7" id="KW-0862">Zinc</keyword>
<evidence type="ECO:0000256" key="7">
    <source>
        <dbReference type="PROSITE-ProRule" id="PRU00276"/>
    </source>
</evidence>
<evidence type="ECO:0008006" key="14">
    <source>
        <dbReference type="Google" id="ProtNLM"/>
    </source>
</evidence>
<feature type="active site" evidence="7">
    <location>
        <position position="314"/>
    </location>
</feature>
<dbReference type="FunFam" id="4.10.70.10:FF:000001">
    <property type="entry name" value="Disintegrin and metalloproteinase domain-containing protein 22"/>
    <property type="match status" value="1"/>
</dbReference>
<feature type="compositionally biased region" description="Polar residues" evidence="8">
    <location>
        <begin position="765"/>
        <end position="783"/>
    </location>
</feature>
<keyword evidence="7" id="KW-0479">Metal-binding</keyword>
<sequence length="872" mass="95611">ASPSQHFTSPEVVIPLKVISRDKTAEALGWLSYSLRFGGQRHVVHMKAKKLLVSPHLPVFTYTEQHVLHQDQPFVQDDCYYHGFVEGVSESLVALSTCSGGFQGMLQINELAYEIKPIKLSVTFEHLLYKIDTNETQFPPMRCGLTEEKIARQLELQMSHNFTLKQSSYLGWWIHSRFLEVAVVVDYHRYVFSERNVTTIKLDIINVVNIVNSLYQALEIDIVLTGLEVWTTNNPINTSDDLDYVLDYFCTWKQNNLDGRLPYDVVHLFMKEYYGGGKLGVAYVGGACRALYNCGVELFRDNQHSNFAIAMSHELGHNLGMWHDERYCGCGSRTCIMNRYYTFSFRFSNCSYAEYWDNRRNTCIYSLAHESDVFKIKYCGNEVVDAGEECDCGSVQQCARNPCCQSNCTFSPGSSCSFGLCCKDCKFRPPGTLCRHPLNKCDLPEWCNGTSHQCPDDVYVQDGSPCSDNAYCYKKTCNTHDLQCKEIFGRDARSASQSCYNKINTQGNRFGHCDIVGTTYTKCSEPDIMCGRVQCENVSRLPFLQSHFTVHQLHFNQNTCWGTDYHLGMSIPDIGQVKEGTSCAPGKICISKKCASMVQPSEICQPETCNMRGVCNNKHHCHCNHEWSPPNCSNKGYGGSEDSGPPPGKPVPEFNVTRTTTANVPGYATGTTTGNAPGPETGSATGNVPGHASGITTGNAPGPETGSATGNVPGHAPGTTTGNAPGPETGSATGNVPGHAPGTTTGNAPGPETGSATGNVPGRTTGITMGNSPGATPESTMKYTSGQTTGKTGRTQSTTGNAPGGTTGHVTGSALKKRNSWILWPLILLLLILCLLAMHYLAMKKKKKTDIGQAKPKEKKVEEMEKEEVIPN</sequence>
<evidence type="ECO:0000256" key="1">
    <source>
        <dbReference type="ARBA" id="ARBA00004167"/>
    </source>
</evidence>
<feature type="region of interest" description="Disordered" evidence="8">
    <location>
        <begin position="636"/>
        <end position="811"/>
    </location>
</feature>
<proteinExistence type="predicted"/>
<keyword evidence="5 7" id="KW-1015">Disulfide bond</keyword>
<dbReference type="Proteomes" id="UP000335636">
    <property type="component" value="Unassembled WGS sequence"/>
</dbReference>
<dbReference type="InterPro" id="IPR018358">
    <property type="entry name" value="Disintegrin_CS"/>
</dbReference>
<evidence type="ECO:0000256" key="9">
    <source>
        <dbReference type="SAM" id="Phobius"/>
    </source>
</evidence>
<dbReference type="InterPro" id="IPR024079">
    <property type="entry name" value="MetalloPept_cat_dom_sf"/>
</dbReference>
<dbReference type="SUPFAM" id="SSF57552">
    <property type="entry name" value="Blood coagulation inhibitor (disintegrin)"/>
    <property type="match status" value="1"/>
</dbReference>
<feature type="non-terminal residue" evidence="12">
    <location>
        <position position="1"/>
    </location>
</feature>
<dbReference type="GO" id="GO:0004222">
    <property type="term" value="F:metalloendopeptidase activity"/>
    <property type="evidence" value="ECO:0007669"/>
    <property type="project" value="InterPro"/>
</dbReference>
<dbReference type="Pfam" id="PF08516">
    <property type="entry name" value="ADAM_CR"/>
    <property type="match status" value="1"/>
</dbReference>
<feature type="transmembrane region" description="Helical" evidence="9">
    <location>
        <begin position="821"/>
        <end position="842"/>
    </location>
</feature>
<organism evidence="12 13">
    <name type="scientific">Marmota monax</name>
    <name type="common">Woodchuck</name>
    <dbReference type="NCBI Taxonomy" id="9995"/>
    <lineage>
        <taxon>Eukaryota</taxon>
        <taxon>Metazoa</taxon>
        <taxon>Chordata</taxon>
        <taxon>Craniata</taxon>
        <taxon>Vertebrata</taxon>
        <taxon>Euteleostomi</taxon>
        <taxon>Mammalia</taxon>
        <taxon>Eutheria</taxon>
        <taxon>Euarchontoglires</taxon>
        <taxon>Glires</taxon>
        <taxon>Rodentia</taxon>
        <taxon>Sciuromorpha</taxon>
        <taxon>Sciuridae</taxon>
        <taxon>Xerinae</taxon>
        <taxon>Marmotini</taxon>
        <taxon>Marmota</taxon>
    </lineage>
</organism>
<feature type="disulfide bond" evidence="7">
    <location>
        <begin position="330"/>
        <end position="335"/>
    </location>
</feature>
<feature type="compositionally biased region" description="Basic and acidic residues" evidence="8">
    <location>
        <begin position="855"/>
        <end position="872"/>
    </location>
</feature>
<dbReference type="InterPro" id="IPR001590">
    <property type="entry name" value="Peptidase_M12B"/>
</dbReference>
<dbReference type="SMART" id="SM00608">
    <property type="entry name" value="ACR"/>
    <property type="match status" value="1"/>
</dbReference>
<dbReference type="PANTHER" id="PTHR11905:SF232">
    <property type="entry name" value="DISINTEGRIN AND METALLOPROTEINASE DOMAIN-CONTAINING PROTEIN 20"/>
    <property type="match status" value="1"/>
</dbReference>
<name>A0A5E4DD41_MARMO</name>
<comment type="caution">
    <text evidence="12">The sequence shown here is derived from an EMBL/GenBank/DDBJ whole genome shotgun (WGS) entry which is preliminary data.</text>
</comment>
<dbReference type="Pfam" id="PF01562">
    <property type="entry name" value="Pep_M12B_propep"/>
    <property type="match status" value="1"/>
</dbReference>
<dbReference type="PRINTS" id="PR00289">
    <property type="entry name" value="DISINTEGRIN"/>
</dbReference>
<dbReference type="GO" id="GO:0046872">
    <property type="term" value="F:metal ion binding"/>
    <property type="evidence" value="ECO:0007669"/>
    <property type="project" value="UniProtKB-KW"/>
</dbReference>
<dbReference type="GO" id="GO:0008584">
    <property type="term" value="P:male gonad development"/>
    <property type="evidence" value="ECO:0007669"/>
    <property type="project" value="TreeGrafter"/>
</dbReference>
<evidence type="ECO:0000256" key="6">
    <source>
        <dbReference type="PROSITE-ProRule" id="PRU00068"/>
    </source>
</evidence>
<dbReference type="InterPro" id="IPR002870">
    <property type="entry name" value="Peptidase_M12B_N"/>
</dbReference>
<dbReference type="InterPro" id="IPR034027">
    <property type="entry name" value="Reprolysin_adamalysin"/>
</dbReference>
<dbReference type="Gene3D" id="3.40.390.10">
    <property type="entry name" value="Collagenase (Catalytic Domain)"/>
    <property type="match status" value="1"/>
</dbReference>
<feature type="disulfide bond" evidence="6">
    <location>
        <begin position="434"/>
        <end position="454"/>
    </location>
</feature>
<gene>
    <name evidence="12" type="ORF">MONAX_5E008303</name>
</gene>
<dbReference type="InterPro" id="IPR036436">
    <property type="entry name" value="Disintegrin_dom_sf"/>
</dbReference>
<dbReference type="PROSITE" id="PS00427">
    <property type="entry name" value="DISINTEGRIN_1"/>
    <property type="match status" value="1"/>
</dbReference>
<dbReference type="Pfam" id="PF00200">
    <property type="entry name" value="Disintegrin"/>
    <property type="match status" value="1"/>
</dbReference>
<feature type="domain" description="Peptidase M12B" evidence="11">
    <location>
        <begin position="177"/>
        <end position="355"/>
    </location>
</feature>
<dbReference type="InterPro" id="IPR001762">
    <property type="entry name" value="Disintegrin_dom"/>
</dbReference>
<dbReference type="FunFam" id="3.40.390.10:FF:000002">
    <property type="entry name" value="Disintegrin and metalloproteinase domain-containing protein 22"/>
    <property type="match status" value="1"/>
</dbReference>
<evidence type="ECO:0000313" key="13">
    <source>
        <dbReference type="Proteomes" id="UP000335636"/>
    </source>
</evidence>
<feature type="binding site" evidence="7">
    <location>
        <position position="313"/>
    </location>
    <ligand>
        <name>Zn(2+)</name>
        <dbReference type="ChEBI" id="CHEBI:29105"/>
        <note>catalytic</note>
    </ligand>
</feature>
<keyword evidence="4 9" id="KW-0472">Membrane</keyword>
<feature type="compositionally biased region" description="Low complexity" evidence="8">
    <location>
        <begin position="784"/>
        <end position="800"/>
    </location>
</feature>
<evidence type="ECO:0000259" key="10">
    <source>
        <dbReference type="PROSITE" id="PS50214"/>
    </source>
</evidence>
<accession>A0A5E4DD41</accession>
<reference evidence="12" key="1">
    <citation type="submission" date="2019-04" db="EMBL/GenBank/DDBJ databases">
        <authorList>
            <person name="Alioto T."/>
            <person name="Alioto T."/>
        </authorList>
    </citation>
    <scope>NUCLEOTIDE SEQUENCE [LARGE SCALE GENOMIC DNA]</scope>
</reference>
<feature type="domain" description="Disintegrin" evidence="10">
    <location>
        <begin position="376"/>
        <end position="462"/>
    </location>
</feature>
<dbReference type="CDD" id="cd04269">
    <property type="entry name" value="ZnMc_adamalysin_II_like"/>
    <property type="match status" value="1"/>
</dbReference>
<evidence type="ECO:0000256" key="8">
    <source>
        <dbReference type="SAM" id="MobiDB-lite"/>
    </source>
</evidence>
<dbReference type="PROSITE" id="PS50215">
    <property type="entry name" value="ADAM_MEPRO"/>
    <property type="match status" value="1"/>
</dbReference>
<dbReference type="SMART" id="SM00050">
    <property type="entry name" value="DISIN"/>
    <property type="match status" value="1"/>
</dbReference>
<evidence type="ECO:0000313" key="12">
    <source>
        <dbReference type="EMBL" id="VTJ92177.1"/>
    </source>
</evidence>
<feature type="region of interest" description="Disordered" evidence="8">
    <location>
        <begin position="847"/>
        <end position="872"/>
    </location>
</feature>